<proteinExistence type="predicted"/>
<protein>
    <submittedName>
        <fullName evidence="1">Uncharacterized protein</fullName>
    </submittedName>
</protein>
<sequence length="152" mass="16186">MSRLLPGAFVPPVHAFSGPWVPWGVTLGAWEKGCPLAVGSSAGPGEMQAHLPTAELPTALQPTLRVLGTRRCCQPLSPACRDMGLRALPPSPGVRQEALLNPRPLFPHQVTVRFNALGDKRPCCIQTAILSFQQTFIGLPGSPASFDGPEPF</sequence>
<organism evidence="1 2">
    <name type="scientific">Myotis myotis</name>
    <name type="common">Greater mouse-eared bat</name>
    <name type="synonym">Vespertilio myotis</name>
    <dbReference type="NCBI Taxonomy" id="51298"/>
    <lineage>
        <taxon>Eukaryota</taxon>
        <taxon>Metazoa</taxon>
        <taxon>Chordata</taxon>
        <taxon>Craniata</taxon>
        <taxon>Vertebrata</taxon>
        <taxon>Euteleostomi</taxon>
        <taxon>Mammalia</taxon>
        <taxon>Eutheria</taxon>
        <taxon>Laurasiatheria</taxon>
        <taxon>Chiroptera</taxon>
        <taxon>Yangochiroptera</taxon>
        <taxon>Vespertilionidae</taxon>
        <taxon>Myotis</taxon>
    </lineage>
</organism>
<evidence type="ECO:0000313" key="1">
    <source>
        <dbReference type="EMBL" id="KAF6279882.1"/>
    </source>
</evidence>
<dbReference type="AlphaFoldDB" id="A0A7J7RUM2"/>
<name>A0A7J7RUM2_MYOMY</name>
<comment type="caution">
    <text evidence="1">The sequence shown here is derived from an EMBL/GenBank/DDBJ whole genome shotgun (WGS) entry which is preliminary data.</text>
</comment>
<reference evidence="1 2" key="1">
    <citation type="journal article" date="2020" name="Nature">
        <title>Six reference-quality genomes reveal evolution of bat adaptations.</title>
        <authorList>
            <person name="Jebb D."/>
            <person name="Huang Z."/>
            <person name="Pippel M."/>
            <person name="Hughes G.M."/>
            <person name="Lavrichenko K."/>
            <person name="Devanna P."/>
            <person name="Winkler S."/>
            <person name="Jermiin L.S."/>
            <person name="Skirmuntt E.C."/>
            <person name="Katzourakis A."/>
            <person name="Burkitt-Gray L."/>
            <person name="Ray D.A."/>
            <person name="Sullivan K.A.M."/>
            <person name="Roscito J.G."/>
            <person name="Kirilenko B.M."/>
            <person name="Davalos L.M."/>
            <person name="Corthals A.P."/>
            <person name="Power M.L."/>
            <person name="Jones G."/>
            <person name="Ransome R.D."/>
            <person name="Dechmann D.K.N."/>
            <person name="Locatelli A.G."/>
            <person name="Puechmaille S.J."/>
            <person name="Fedrigo O."/>
            <person name="Jarvis E.D."/>
            <person name="Hiller M."/>
            <person name="Vernes S.C."/>
            <person name="Myers E.W."/>
            <person name="Teeling E.C."/>
        </authorList>
    </citation>
    <scope>NUCLEOTIDE SEQUENCE [LARGE SCALE GENOMIC DNA]</scope>
    <source>
        <strain evidence="1">MMyoMyo1</strain>
        <tissue evidence="1">Flight muscle</tissue>
    </source>
</reference>
<accession>A0A7J7RUM2</accession>
<gene>
    <name evidence="1" type="ORF">mMyoMyo1_010141</name>
</gene>
<dbReference type="EMBL" id="JABWUV010000021">
    <property type="protein sequence ID" value="KAF6279882.1"/>
    <property type="molecule type" value="Genomic_DNA"/>
</dbReference>
<dbReference type="Proteomes" id="UP000527355">
    <property type="component" value="Unassembled WGS sequence"/>
</dbReference>
<keyword evidence="2" id="KW-1185">Reference proteome</keyword>
<evidence type="ECO:0000313" key="2">
    <source>
        <dbReference type="Proteomes" id="UP000527355"/>
    </source>
</evidence>